<evidence type="ECO:0000313" key="3">
    <source>
        <dbReference type="EMBL" id="VTR95966.1"/>
    </source>
</evidence>
<dbReference type="Pfam" id="PF07963">
    <property type="entry name" value="N_methyl"/>
    <property type="match status" value="1"/>
</dbReference>
<dbReference type="Gene3D" id="3.30.700.10">
    <property type="entry name" value="Glycoprotein, Type 4 Pilin"/>
    <property type="match status" value="1"/>
</dbReference>
<name>A0A6P2D675_9BACT</name>
<dbReference type="Proteomes" id="UP000464178">
    <property type="component" value="Chromosome"/>
</dbReference>
<keyword evidence="1" id="KW-0472">Membrane</keyword>
<dbReference type="InterPro" id="IPR045584">
    <property type="entry name" value="Pilin-like"/>
</dbReference>
<dbReference type="PANTHER" id="PTHR30093:SF2">
    <property type="entry name" value="TYPE II SECRETION SYSTEM PROTEIN H"/>
    <property type="match status" value="1"/>
</dbReference>
<dbReference type="EMBL" id="LR593886">
    <property type="protein sequence ID" value="VTR95966.1"/>
    <property type="molecule type" value="Genomic_DNA"/>
</dbReference>
<keyword evidence="4" id="KW-1185">Reference proteome</keyword>
<evidence type="ECO:0000313" key="4">
    <source>
        <dbReference type="Proteomes" id="UP000464178"/>
    </source>
</evidence>
<dbReference type="SUPFAM" id="SSF54523">
    <property type="entry name" value="Pili subunits"/>
    <property type="match status" value="1"/>
</dbReference>
<gene>
    <name evidence="3" type="ORF">SOIL9_17480</name>
</gene>
<dbReference type="RefSeq" id="WP_162670313.1">
    <property type="nucleotide sequence ID" value="NZ_LR593886.1"/>
</dbReference>
<dbReference type="Pfam" id="PF07596">
    <property type="entry name" value="SBP_bac_10"/>
    <property type="match status" value="1"/>
</dbReference>
<dbReference type="PANTHER" id="PTHR30093">
    <property type="entry name" value="GENERAL SECRETION PATHWAY PROTEIN G"/>
    <property type="match status" value="1"/>
</dbReference>
<dbReference type="InterPro" id="IPR012902">
    <property type="entry name" value="N_methyl_site"/>
</dbReference>
<sequence>MQHRATRRSGFTLIELLVVIAIIAVLIGLLLPAVQKVREAAARMQCSNNLKQLGLAFHSFHDANSKLPKGGRDGDVGAPNNAQTRDCCNWTDPNASTKNAAGIMDDRTGFNWRYHVLPYIEQDNLYKVVSRAQLYSSPVKIYYCPTRRAPTVYGAGTRCDYNGNAGTDFDNGTARDGGPGGSTRVQAFNGPMVRENVADVPITGITDGTSNTVMLGEKWLHPQRHNADGGDNENTMNAGWDQCVVRIGGGTYSYDYNNGQPAVQGAAQVRTIPRTPQPDRDAPFVVNSSGGAVTIWNELFGSSHPSGCNFVLCDGSVRSIRFGIDPVVFAGVCTRNGGEVVNMD</sequence>
<evidence type="ECO:0000256" key="1">
    <source>
        <dbReference type="SAM" id="Phobius"/>
    </source>
</evidence>
<feature type="transmembrane region" description="Helical" evidence="1">
    <location>
        <begin position="12"/>
        <end position="34"/>
    </location>
</feature>
<accession>A0A6P2D675</accession>
<keyword evidence="1" id="KW-1133">Transmembrane helix</keyword>
<reference evidence="3 4" key="1">
    <citation type="submission" date="2019-05" db="EMBL/GenBank/DDBJ databases">
        <authorList>
            <consortium name="Science for Life Laboratories"/>
        </authorList>
    </citation>
    <scope>NUCLEOTIDE SEQUENCE [LARGE SCALE GENOMIC DNA]</scope>
    <source>
        <strain evidence="3">Soil9</strain>
    </source>
</reference>
<proteinExistence type="predicted"/>
<feature type="domain" description="DUF1559" evidence="2">
    <location>
        <begin position="35"/>
        <end position="325"/>
    </location>
</feature>
<dbReference type="KEGG" id="gms:SOIL9_17480"/>
<dbReference type="InterPro" id="IPR011453">
    <property type="entry name" value="DUF1559"/>
</dbReference>
<dbReference type="AlphaFoldDB" id="A0A6P2D675"/>
<protein>
    <recommendedName>
        <fullName evidence="2">DUF1559 domain-containing protein</fullName>
    </recommendedName>
</protein>
<evidence type="ECO:0000259" key="2">
    <source>
        <dbReference type="Pfam" id="PF07596"/>
    </source>
</evidence>
<dbReference type="PROSITE" id="PS00409">
    <property type="entry name" value="PROKAR_NTER_METHYL"/>
    <property type="match status" value="1"/>
</dbReference>
<dbReference type="NCBIfam" id="TIGR04294">
    <property type="entry name" value="pre_pil_HX9DG"/>
    <property type="match status" value="1"/>
</dbReference>
<dbReference type="NCBIfam" id="TIGR02532">
    <property type="entry name" value="IV_pilin_GFxxxE"/>
    <property type="match status" value="1"/>
</dbReference>
<organism evidence="3 4">
    <name type="scientific">Gemmata massiliana</name>
    <dbReference type="NCBI Taxonomy" id="1210884"/>
    <lineage>
        <taxon>Bacteria</taxon>
        <taxon>Pseudomonadati</taxon>
        <taxon>Planctomycetota</taxon>
        <taxon>Planctomycetia</taxon>
        <taxon>Gemmatales</taxon>
        <taxon>Gemmataceae</taxon>
        <taxon>Gemmata</taxon>
    </lineage>
</organism>
<keyword evidence="1" id="KW-0812">Transmembrane</keyword>
<dbReference type="InterPro" id="IPR027558">
    <property type="entry name" value="Pre_pil_HX9DG_C"/>
</dbReference>